<proteinExistence type="predicted"/>
<feature type="chain" id="PRO_5047322886" description="Lipoprotein" evidence="1">
    <location>
        <begin position="24"/>
        <end position="123"/>
    </location>
</feature>
<feature type="signal peptide" evidence="1">
    <location>
        <begin position="1"/>
        <end position="23"/>
    </location>
</feature>
<dbReference type="Proteomes" id="UP001065593">
    <property type="component" value="Unassembled WGS sequence"/>
</dbReference>
<dbReference type="EMBL" id="BRZA01000002">
    <property type="protein sequence ID" value="GLC89119.1"/>
    <property type="molecule type" value="Genomic_DNA"/>
</dbReference>
<evidence type="ECO:0008006" key="4">
    <source>
        <dbReference type="Google" id="ProtNLM"/>
    </source>
</evidence>
<name>A0ABQ5NM65_9BACI</name>
<keyword evidence="3" id="KW-1185">Reference proteome</keyword>
<dbReference type="PROSITE" id="PS51257">
    <property type="entry name" value="PROKAR_LIPOPROTEIN"/>
    <property type="match status" value="1"/>
</dbReference>
<evidence type="ECO:0000313" key="2">
    <source>
        <dbReference type="EMBL" id="GLC89119.1"/>
    </source>
</evidence>
<organism evidence="2 3">
    <name type="scientific">Lysinibacillus piscis</name>
    <dbReference type="NCBI Taxonomy" id="2518931"/>
    <lineage>
        <taxon>Bacteria</taxon>
        <taxon>Bacillati</taxon>
        <taxon>Bacillota</taxon>
        <taxon>Bacilli</taxon>
        <taxon>Bacillales</taxon>
        <taxon>Bacillaceae</taxon>
        <taxon>Lysinibacillus</taxon>
    </lineage>
</organism>
<protein>
    <recommendedName>
        <fullName evidence="4">Lipoprotein</fullName>
    </recommendedName>
</protein>
<dbReference type="RefSeq" id="WP_264988863.1">
    <property type="nucleotide sequence ID" value="NZ_BRZA01000002.1"/>
</dbReference>
<comment type="caution">
    <text evidence="2">The sequence shown here is derived from an EMBL/GenBank/DDBJ whole genome shotgun (WGS) entry which is preliminary data.</text>
</comment>
<evidence type="ECO:0000313" key="3">
    <source>
        <dbReference type="Proteomes" id="UP001065593"/>
    </source>
</evidence>
<accession>A0ABQ5NM65</accession>
<keyword evidence="1" id="KW-0732">Signal</keyword>
<evidence type="ECO:0000256" key="1">
    <source>
        <dbReference type="SAM" id="SignalP"/>
    </source>
</evidence>
<sequence length="123" mass="13844">MKKILIYQLVMLFILVGCSSAVKTNPTARSILADNPQADILQYKDVVYRNVTEEEWLDSSTYIKGEKLGEIAKRTTSTLFFKNCYATKLKAGTSFFATNNNSFSMIIVEIGDKQLLYQALLEG</sequence>
<gene>
    <name evidence="2" type="ORF">LYSBPC_22460</name>
</gene>
<reference evidence="2" key="1">
    <citation type="submission" date="2022-08" db="EMBL/GenBank/DDBJ databases">
        <title>Draft genome sequence of Lysinibacillus sp. strain KH24.</title>
        <authorList>
            <person name="Kanbe H."/>
            <person name="Itoh H."/>
        </authorList>
    </citation>
    <scope>NUCLEOTIDE SEQUENCE</scope>
    <source>
        <strain evidence="2">KH24</strain>
    </source>
</reference>